<proteinExistence type="predicted"/>
<evidence type="ECO:0000313" key="2">
    <source>
        <dbReference type="EMBL" id="GGC77320.1"/>
    </source>
</evidence>
<feature type="domain" description="SnoaL-like" evidence="1">
    <location>
        <begin position="7"/>
        <end position="102"/>
    </location>
</feature>
<organism evidence="2 3">
    <name type="scientific">Chelatococcus reniformis</name>
    <dbReference type="NCBI Taxonomy" id="1494448"/>
    <lineage>
        <taxon>Bacteria</taxon>
        <taxon>Pseudomonadati</taxon>
        <taxon>Pseudomonadota</taxon>
        <taxon>Alphaproteobacteria</taxon>
        <taxon>Hyphomicrobiales</taxon>
        <taxon>Chelatococcaceae</taxon>
        <taxon>Chelatococcus</taxon>
    </lineage>
</organism>
<name>A0A916UNF6_9HYPH</name>
<dbReference type="SUPFAM" id="SSF54427">
    <property type="entry name" value="NTF2-like"/>
    <property type="match status" value="1"/>
</dbReference>
<evidence type="ECO:0000313" key="3">
    <source>
        <dbReference type="Proteomes" id="UP000637002"/>
    </source>
</evidence>
<sequence length="128" mass="14075">MRPEVLERWHAYVADPAPDKLEALLADDAVFQSPAVHTPQAGKALVAKYLGAAMVVLNNPSFTYVGEWLGERSAVLEFELTLDDLHVNGVDLIHWNDDGRITLFKVMLRPLKALNTVIPLMGKELAGG</sequence>
<accession>A0A916UNF6</accession>
<dbReference type="RefSeq" id="WP_188610897.1">
    <property type="nucleotide sequence ID" value="NZ_BMGG01000007.1"/>
</dbReference>
<dbReference type="Pfam" id="PF12680">
    <property type="entry name" value="SnoaL_2"/>
    <property type="match status" value="1"/>
</dbReference>
<gene>
    <name evidence="2" type="ORF">GCM10010994_39530</name>
</gene>
<dbReference type="InterPro" id="IPR037401">
    <property type="entry name" value="SnoaL-like"/>
</dbReference>
<reference evidence="2" key="1">
    <citation type="journal article" date="2014" name="Int. J. Syst. Evol. Microbiol.">
        <title>Complete genome sequence of Corynebacterium casei LMG S-19264T (=DSM 44701T), isolated from a smear-ripened cheese.</title>
        <authorList>
            <consortium name="US DOE Joint Genome Institute (JGI-PGF)"/>
            <person name="Walter F."/>
            <person name="Albersmeier A."/>
            <person name="Kalinowski J."/>
            <person name="Ruckert C."/>
        </authorList>
    </citation>
    <scope>NUCLEOTIDE SEQUENCE</scope>
    <source>
        <strain evidence="2">CGMCC 1.12919</strain>
    </source>
</reference>
<comment type="caution">
    <text evidence="2">The sequence shown here is derived from an EMBL/GenBank/DDBJ whole genome shotgun (WGS) entry which is preliminary data.</text>
</comment>
<dbReference type="EMBL" id="BMGG01000007">
    <property type="protein sequence ID" value="GGC77320.1"/>
    <property type="molecule type" value="Genomic_DNA"/>
</dbReference>
<evidence type="ECO:0000259" key="1">
    <source>
        <dbReference type="Pfam" id="PF12680"/>
    </source>
</evidence>
<dbReference type="Proteomes" id="UP000637002">
    <property type="component" value="Unassembled WGS sequence"/>
</dbReference>
<dbReference type="AlphaFoldDB" id="A0A916UNF6"/>
<protein>
    <recommendedName>
        <fullName evidence="1">SnoaL-like domain-containing protein</fullName>
    </recommendedName>
</protein>
<dbReference type="InterPro" id="IPR032710">
    <property type="entry name" value="NTF2-like_dom_sf"/>
</dbReference>
<reference evidence="2" key="2">
    <citation type="submission" date="2020-09" db="EMBL/GenBank/DDBJ databases">
        <authorList>
            <person name="Sun Q."/>
            <person name="Zhou Y."/>
        </authorList>
    </citation>
    <scope>NUCLEOTIDE SEQUENCE</scope>
    <source>
        <strain evidence="2">CGMCC 1.12919</strain>
    </source>
</reference>
<dbReference type="Gene3D" id="3.10.450.50">
    <property type="match status" value="1"/>
</dbReference>
<keyword evidence="3" id="KW-1185">Reference proteome</keyword>